<name>A0A1Y5NFQ1_9BACT</name>
<dbReference type="AlphaFoldDB" id="A0A1Y5NFQ1"/>
<dbReference type="PROSITE" id="PS00092">
    <property type="entry name" value="N6_MTASE"/>
    <property type="match status" value="1"/>
</dbReference>
<dbReference type="EC" id="2.1.1.72" evidence="1"/>
<dbReference type="PRINTS" id="PR00507">
    <property type="entry name" value="N12N6MTFRASE"/>
</dbReference>
<dbReference type="GO" id="GO:0032259">
    <property type="term" value="P:methylation"/>
    <property type="evidence" value="ECO:0007669"/>
    <property type="project" value="UniProtKB-KW"/>
</dbReference>
<dbReference type="RefSeq" id="WP_087585570.1">
    <property type="nucleotide sequence ID" value="NZ_CABMKP010000004.1"/>
</dbReference>
<evidence type="ECO:0000313" key="9">
    <source>
        <dbReference type="Proteomes" id="UP000196534"/>
    </source>
</evidence>
<keyword evidence="2" id="KW-0489">Methyltransferase</keyword>
<accession>A0A1Y5NFQ1</accession>
<evidence type="ECO:0000256" key="5">
    <source>
        <dbReference type="ARBA" id="ARBA00047942"/>
    </source>
</evidence>
<gene>
    <name evidence="8" type="ORF">B9N61_01145</name>
</gene>
<comment type="catalytic activity">
    <reaction evidence="5">
        <text>a 2'-deoxyadenosine in DNA + S-adenosyl-L-methionine = an N(6)-methyl-2'-deoxyadenosine in DNA + S-adenosyl-L-homocysteine + H(+)</text>
        <dbReference type="Rhea" id="RHEA:15197"/>
        <dbReference type="Rhea" id="RHEA-COMP:12418"/>
        <dbReference type="Rhea" id="RHEA-COMP:12419"/>
        <dbReference type="ChEBI" id="CHEBI:15378"/>
        <dbReference type="ChEBI" id="CHEBI:57856"/>
        <dbReference type="ChEBI" id="CHEBI:59789"/>
        <dbReference type="ChEBI" id="CHEBI:90615"/>
        <dbReference type="ChEBI" id="CHEBI:90616"/>
        <dbReference type="EC" id="2.1.1.72"/>
    </reaction>
</comment>
<keyword evidence="6" id="KW-0175">Coiled coil</keyword>
<feature type="domain" description="Type II methyltransferase M.TaqI-like" evidence="7">
    <location>
        <begin position="440"/>
        <end position="627"/>
    </location>
</feature>
<evidence type="ECO:0000256" key="1">
    <source>
        <dbReference type="ARBA" id="ARBA00011900"/>
    </source>
</evidence>
<dbReference type="InterPro" id="IPR029063">
    <property type="entry name" value="SAM-dependent_MTases_sf"/>
</dbReference>
<reference evidence="8 9" key="1">
    <citation type="submission" date="2017-04" db="EMBL/GenBank/DDBJ databases">
        <title>Complete genome of Campylobacter concisus ATCC 33237T and draft genomes for an additional eight well characterized C. concisus strains.</title>
        <authorList>
            <person name="Cornelius A.J."/>
            <person name="Miller W.G."/>
            <person name="Lastovica A.J."/>
            <person name="On S.L."/>
            <person name="French N.P."/>
            <person name="Vandenberg O."/>
            <person name="Biggs P.J."/>
        </authorList>
    </citation>
    <scope>NUCLEOTIDE SEQUENCE [LARGE SCALE GENOMIC DNA]</scope>
    <source>
        <strain evidence="8 9">Lasto205.94</strain>
    </source>
</reference>
<dbReference type="PANTHER" id="PTHR33841:SF1">
    <property type="entry name" value="DNA METHYLTRANSFERASE A"/>
    <property type="match status" value="1"/>
</dbReference>
<dbReference type="Proteomes" id="UP000196534">
    <property type="component" value="Unassembled WGS sequence"/>
</dbReference>
<proteinExistence type="predicted"/>
<feature type="coiled-coil region" evidence="6">
    <location>
        <begin position="925"/>
        <end position="952"/>
    </location>
</feature>
<dbReference type="PANTHER" id="PTHR33841">
    <property type="entry name" value="DNA METHYLTRANSFERASE YEEA-RELATED"/>
    <property type="match status" value="1"/>
</dbReference>
<evidence type="ECO:0000313" key="8">
    <source>
        <dbReference type="EMBL" id="OUT19696.1"/>
    </source>
</evidence>
<evidence type="ECO:0000256" key="2">
    <source>
        <dbReference type="ARBA" id="ARBA00022603"/>
    </source>
</evidence>
<evidence type="ECO:0000256" key="6">
    <source>
        <dbReference type="SAM" id="Coils"/>
    </source>
</evidence>
<dbReference type="InterPro" id="IPR050953">
    <property type="entry name" value="N4_N6_ade-DNA_methylase"/>
</dbReference>
<evidence type="ECO:0000259" key="7">
    <source>
        <dbReference type="Pfam" id="PF07669"/>
    </source>
</evidence>
<keyword evidence="4" id="KW-0949">S-adenosyl-L-methionine</keyword>
<dbReference type="InterPro" id="IPR011639">
    <property type="entry name" value="MethylTrfase_TaqI-like_dom"/>
</dbReference>
<dbReference type="Pfam" id="PF07669">
    <property type="entry name" value="Eco57I"/>
    <property type="match status" value="1"/>
</dbReference>
<dbReference type="GO" id="GO:0009007">
    <property type="term" value="F:site-specific DNA-methyltransferase (adenine-specific) activity"/>
    <property type="evidence" value="ECO:0007669"/>
    <property type="project" value="UniProtKB-EC"/>
</dbReference>
<organism evidence="8 9">
    <name type="scientific">Campylobacter concisus</name>
    <dbReference type="NCBI Taxonomy" id="199"/>
    <lineage>
        <taxon>Bacteria</taxon>
        <taxon>Pseudomonadati</taxon>
        <taxon>Campylobacterota</taxon>
        <taxon>Epsilonproteobacteria</taxon>
        <taxon>Campylobacterales</taxon>
        <taxon>Campylobacteraceae</taxon>
        <taxon>Campylobacter</taxon>
    </lineage>
</organism>
<dbReference type="SUPFAM" id="SSF53335">
    <property type="entry name" value="S-adenosyl-L-methionine-dependent methyltransferases"/>
    <property type="match status" value="1"/>
</dbReference>
<dbReference type="Gene3D" id="3.40.50.150">
    <property type="entry name" value="Vaccinia Virus protein VP39"/>
    <property type="match status" value="1"/>
</dbReference>
<keyword evidence="3" id="KW-0808">Transferase</keyword>
<evidence type="ECO:0000256" key="3">
    <source>
        <dbReference type="ARBA" id="ARBA00022679"/>
    </source>
</evidence>
<dbReference type="REBASE" id="207992">
    <property type="entry name" value="Cco20594ORF1145P"/>
</dbReference>
<comment type="caution">
    <text evidence="8">The sequence shown here is derived from an EMBL/GenBank/DDBJ whole genome shotgun (WGS) entry which is preliminary data.</text>
</comment>
<dbReference type="EMBL" id="NDYR01000004">
    <property type="protein sequence ID" value="OUT19696.1"/>
    <property type="molecule type" value="Genomic_DNA"/>
</dbReference>
<sequence length="1002" mass="115359">MDSKEKLKDLILKYHQYKKDSKSEELSEEETRSWINQFLGIFDWDILNTKQIKQEKIVDEKQKSKLAEIDSTHTKPDYSLVNGNTVKAYLDAKKIDIDIFKSKEAAFQVRSYGWSADLPCSFLTNFEQFVIFDTRFAPNKKDPANTGAIQISIDKYIDVFNTLESHLNRIAVYHNNLKKLYDTTKLDGTQTVDELFNKLLSEFRIKLANNMYQKNKESLNEEELNYYVQIILDRIVFIRVCEAKGIEKEGLLLEFLKNGFWDNFKNSCYAEFYDHYDGAMFEKDANKKFPSIVLDDDVFEGFVKQLYYPYPYKFNAIPTKVIAKVYEDFLAYSLCVKNDVIIPCLKEEYVKTNGAIPTHEFISDAICKETLSDVKVNSAEDIFNIRILDPCCGSGVFLVSAYEYLSGLLREITTTTNKWCIVDGTNKYLTVTAKQEIMRHCLYGIDCDPTASEVTKMSLALKVIDDISEVFLTEVGVFGKKILSDIHKNIVTGNTLVDVDIKCPPNELRYIRPLDIKGNVYKTVFEEKGGFDFVLGNPPYVETKHFKAASSKVHDYLHDKYATFEGKVDLSVLFIERTMDLLNDDGSLGMIIQRRWFKTKYGTGARRFIAEGAHLHKLLDIETNSLFRGRITYVSVMILTKHRNAQVDYDIIKGDVNDVQLYFESPEETEKIDCAYFSDSIWAPELKVIFEVKNKYAESLGTVGSNPDLSVCDGTQALWKKVYDIVDCSESKGIITGKNGFGETVSIEKAMVKPIIYNREFKPLKDLTPDAYRIFPYEGKEYKTKISIKKIKTDYPLTYKYLSNNKKRIMDKVECNTGDYWHTYTREHNHDSYESSKVVIPMTTKETHATFESKHGFYMDNSNVWFINHKDNDEVIMKALTMIINSNIFSVFAKCGANQASNGYYKFNKQFIEPVPLPNKKLKSSDKTIKELASLYDELKALLKEYEKATANDKLMYKGIMESKWKKTDELCYKLYGVDNDERALIESVGRVESRIPGGDAD</sequence>
<dbReference type="GO" id="GO:0003676">
    <property type="term" value="F:nucleic acid binding"/>
    <property type="evidence" value="ECO:0007669"/>
    <property type="project" value="InterPro"/>
</dbReference>
<evidence type="ECO:0000256" key="4">
    <source>
        <dbReference type="ARBA" id="ARBA00022691"/>
    </source>
</evidence>
<dbReference type="InterPro" id="IPR002052">
    <property type="entry name" value="DNA_methylase_N6_adenine_CS"/>
</dbReference>
<protein>
    <recommendedName>
        <fullName evidence="1">site-specific DNA-methyltransferase (adenine-specific)</fullName>
        <ecNumber evidence="1">2.1.1.72</ecNumber>
    </recommendedName>
</protein>
<dbReference type="GO" id="GO:0006304">
    <property type="term" value="P:DNA modification"/>
    <property type="evidence" value="ECO:0007669"/>
    <property type="project" value="InterPro"/>
</dbReference>